<keyword evidence="1" id="KW-0472">Membrane</keyword>
<sequence length="790" mass="86402">MCQGRNICGQDFDSSNCTTGFYCQKAFGEACESCQNINQNKACRCGINFISNCAEYLDNKCIRCRQGLQLVNDICLSNTCTASSSSAQCAINSYCPLAPTGSKVICQQCYKDSPVSCSCGTAQNCATCNSSNNTCFLCIKGFKLVSGKCVRKQNICDIENLSTQCKSGHFCNGSFSDLCSSCDNISIDLYCNYNGNLLQQCKQCYNNIYSEYLQGYTPINRKCMLNVCDQSLSNEKCINGYICVSRSNPNDSCQQCIESQIVSCKCGTAIHCATCGRSSNTCKKCVPGLEIITQTQSCGEKQVGDNICDENLTSNSSYTNYFCNAKQREKCTPCSNLPEGKACKCLNKLLINCRYCSDSQCTICIFGICQPNTCGSKYLSGFYCPDGGSKQTACRTCSLDNHDPCVCRQATNCQSCTNLKNQCYTCIEKFVLINGLCLLPPNCDVLHMCPIGQLCSELKCRPCFDQQITCSCGDAVNCQNCGQQGACLHCINGWLQDMNGNCKIPICTMPMHRDQYCAAPESPQPCSSNPLVINTMQHKCNCGITEPGDAVVGCANCELIKDACKQCMKEHTLMGGICIFTPAGYKGSCDDTGSSRWCAEGLGCKNYGQCVDCIQLRLDMECKCQDDVRQVNCAVCDGKSCKICVDGAVLMDKQCRRSCDTNMECEQVEMCFNNLCIPCDGTLTCKCGISENCKRCSADNRCSSCMNGYIQDPNQSCADCAVGYSQLSIFPSICQIINPEDKTLSTLDIVGLVFAGLIIILTVCLIVYQYLAKPKKYYQQHNLKALQNNQ</sequence>
<evidence type="ECO:0000313" key="3">
    <source>
        <dbReference type="EMBL" id="KAH0574263.1"/>
    </source>
</evidence>
<accession>V6LUC5</accession>
<reference evidence="2 3" key="1">
    <citation type="journal article" date="2014" name="PLoS Genet.">
        <title>The Genome of Spironucleus salmonicida Highlights a Fish Pathogen Adapted to Fluctuating Environments.</title>
        <authorList>
            <person name="Xu F."/>
            <person name="Jerlstrom-Hultqvist J."/>
            <person name="Einarsson E."/>
            <person name="Astvaldsson A."/>
            <person name="Svard S.G."/>
            <person name="Andersson J.O."/>
        </authorList>
    </citation>
    <scope>NUCLEOTIDE SEQUENCE</scope>
    <source>
        <strain evidence="3">ATCC 50377</strain>
    </source>
</reference>
<organism evidence="2">
    <name type="scientific">Spironucleus salmonicida</name>
    <dbReference type="NCBI Taxonomy" id="348837"/>
    <lineage>
        <taxon>Eukaryota</taxon>
        <taxon>Metamonada</taxon>
        <taxon>Diplomonadida</taxon>
        <taxon>Hexamitidae</taxon>
        <taxon>Hexamitinae</taxon>
        <taxon>Spironucleus</taxon>
    </lineage>
</organism>
<reference evidence="3" key="2">
    <citation type="submission" date="2020-12" db="EMBL/GenBank/DDBJ databases">
        <title>New Spironucleus salmonicida genome in near-complete chromosomes.</title>
        <authorList>
            <person name="Xu F."/>
            <person name="Kurt Z."/>
            <person name="Jimenez-Gonzalez A."/>
            <person name="Astvaldsson A."/>
            <person name="Andersson J.O."/>
            <person name="Svard S.G."/>
        </authorList>
    </citation>
    <scope>NUCLEOTIDE SEQUENCE</scope>
    <source>
        <strain evidence="3">ATCC 50377</strain>
    </source>
</reference>
<evidence type="ECO:0000313" key="4">
    <source>
        <dbReference type="Proteomes" id="UP000018208"/>
    </source>
</evidence>
<evidence type="ECO:0000313" key="2">
    <source>
        <dbReference type="EMBL" id="EST47863.1"/>
    </source>
</evidence>
<keyword evidence="1" id="KW-0812">Transmembrane</keyword>
<protein>
    <submittedName>
        <fullName evidence="2">Cysteine-rich membrane protein 2</fullName>
    </submittedName>
</protein>
<dbReference type="AlphaFoldDB" id="V6LUC5"/>
<dbReference type="VEuPathDB" id="GiardiaDB:SS50377_24214"/>
<keyword evidence="1" id="KW-1133">Transmembrane helix</keyword>
<feature type="transmembrane region" description="Helical" evidence="1">
    <location>
        <begin position="749"/>
        <end position="771"/>
    </location>
</feature>
<proteinExistence type="predicted"/>
<keyword evidence="4" id="KW-1185">Reference proteome</keyword>
<dbReference type="Proteomes" id="UP000018208">
    <property type="component" value="Unassembled WGS sequence"/>
</dbReference>
<evidence type="ECO:0000256" key="1">
    <source>
        <dbReference type="SAM" id="Phobius"/>
    </source>
</evidence>
<dbReference type="OrthoDB" id="6130543at2759"/>
<dbReference type="EMBL" id="AUWU02000004">
    <property type="protein sequence ID" value="KAH0574263.1"/>
    <property type="molecule type" value="Genomic_DNA"/>
</dbReference>
<dbReference type="EMBL" id="KI546032">
    <property type="protein sequence ID" value="EST47863.1"/>
    <property type="molecule type" value="Genomic_DNA"/>
</dbReference>
<gene>
    <name evidence="2" type="ORF">SS50377_12054</name>
    <name evidence="3" type="ORF">SS50377_24214</name>
</gene>
<name>V6LUC5_9EUKA</name>